<feature type="chain" id="PRO_5019454287" description="FAS1 domain-containing protein" evidence="2">
    <location>
        <begin position="25"/>
        <end position="544"/>
    </location>
</feature>
<feature type="compositionally biased region" description="Low complexity" evidence="1">
    <location>
        <begin position="97"/>
        <end position="133"/>
    </location>
</feature>
<organism evidence="4 5">
    <name type="scientific">Pseudo-nitzschia multistriata</name>
    <dbReference type="NCBI Taxonomy" id="183589"/>
    <lineage>
        <taxon>Eukaryota</taxon>
        <taxon>Sar</taxon>
        <taxon>Stramenopiles</taxon>
        <taxon>Ochrophyta</taxon>
        <taxon>Bacillariophyta</taxon>
        <taxon>Bacillariophyceae</taxon>
        <taxon>Bacillariophycidae</taxon>
        <taxon>Bacillariales</taxon>
        <taxon>Bacillariaceae</taxon>
        <taxon>Pseudo-nitzschia</taxon>
    </lineage>
</organism>
<dbReference type="SUPFAM" id="SSF82153">
    <property type="entry name" value="FAS1 domain"/>
    <property type="match status" value="1"/>
</dbReference>
<feature type="region of interest" description="Disordered" evidence="1">
    <location>
        <begin position="429"/>
        <end position="463"/>
    </location>
</feature>
<dbReference type="InterPro" id="IPR036378">
    <property type="entry name" value="FAS1_dom_sf"/>
</dbReference>
<evidence type="ECO:0000256" key="2">
    <source>
        <dbReference type="SAM" id="SignalP"/>
    </source>
</evidence>
<keyword evidence="2" id="KW-0732">Signal</keyword>
<dbReference type="GO" id="GO:0005615">
    <property type="term" value="C:extracellular space"/>
    <property type="evidence" value="ECO:0007669"/>
    <property type="project" value="TreeGrafter"/>
</dbReference>
<gene>
    <name evidence="4" type="ORF">PSNMU_V1.4_AUG-EV-PASAV3_0033840</name>
</gene>
<dbReference type="Gene3D" id="2.30.180.10">
    <property type="entry name" value="FAS1 domain"/>
    <property type="match status" value="1"/>
</dbReference>
<reference evidence="4 5" key="1">
    <citation type="submission" date="2019-01" db="EMBL/GenBank/DDBJ databases">
        <authorList>
            <person name="Ferrante I. M."/>
        </authorList>
    </citation>
    <scope>NUCLEOTIDE SEQUENCE [LARGE SCALE GENOMIC DNA]</scope>
    <source>
        <strain evidence="4 5">B856</strain>
    </source>
</reference>
<feature type="domain" description="FAS1" evidence="3">
    <location>
        <begin position="239"/>
        <end position="381"/>
    </location>
</feature>
<evidence type="ECO:0000259" key="3">
    <source>
        <dbReference type="PROSITE" id="PS50213"/>
    </source>
</evidence>
<feature type="compositionally biased region" description="Low complexity" evidence="1">
    <location>
        <begin position="140"/>
        <end position="155"/>
    </location>
</feature>
<evidence type="ECO:0000313" key="4">
    <source>
        <dbReference type="EMBL" id="VEU36618.1"/>
    </source>
</evidence>
<feature type="compositionally biased region" description="Polar residues" evidence="1">
    <location>
        <begin position="207"/>
        <end position="221"/>
    </location>
</feature>
<dbReference type="PANTHER" id="PTHR10900">
    <property type="entry name" value="PERIOSTIN-RELATED"/>
    <property type="match status" value="1"/>
</dbReference>
<accession>A0A448Z3L1</accession>
<dbReference type="InterPro" id="IPR050904">
    <property type="entry name" value="Adhesion/Biosynth-related"/>
</dbReference>
<sequence length="544" mass="58026">MTNRNLFFHSAVILLLILIAETTSANSDRDLIGYNQIMDLIPMQGTTSLSSAAPSPVPQMAVTEGRIDPSEADLESPSPVIQGKPTKFPTLPPTPFPTRWTPSATPSSAPSVSPRPSVSMSPTAPTTSPTEAPSQPPTSNPSSSPTVSPTEASSSRPSASPTEAPSIPPTDGPSNLPSLYPSDEPSQEPSTSEPSGSEEPSMRDTNVDTSVEPSVMISTETIEVEGRTDDSEDETIGADKTISETICDEDKAGTWGNLCAALKASNLFQIMGDERGQYTLFAPTNGAFDAGDYTLEALLQDRGALRDLMSIHIVPLALSYDALTCNLNSETLNFDRTYTICMGDTKFQTSDGNLLRNLPVIDQSEDVVTKNGVIHSISNLILPFEFSVGNHIDTESPENDVDITVDINNQNVDNGSIISSDVMSDVVESDAVGEDKNDTDVSDTSSDVVGSEEVEEDNNDTDVSDTLSNNSMDGGDNLAFECQVCKDQELCAISRSAVMRIPGEGKVSCISVVERQNTGRLNMLPSICNSIQKQFTEYCLIGGN</sequence>
<evidence type="ECO:0000313" key="5">
    <source>
        <dbReference type="Proteomes" id="UP000291116"/>
    </source>
</evidence>
<name>A0A448Z3L1_9STRA</name>
<dbReference type="SMART" id="SM00554">
    <property type="entry name" value="FAS1"/>
    <property type="match status" value="1"/>
</dbReference>
<dbReference type="OrthoDB" id="286301at2759"/>
<feature type="compositionally biased region" description="Acidic residues" evidence="1">
    <location>
        <begin position="450"/>
        <end position="463"/>
    </location>
</feature>
<dbReference type="Proteomes" id="UP000291116">
    <property type="component" value="Unassembled WGS sequence"/>
</dbReference>
<feature type="region of interest" description="Disordered" evidence="1">
    <location>
        <begin position="69"/>
        <end position="236"/>
    </location>
</feature>
<dbReference type="PROSITE" id="PS50213">
    <property type="entry name" value="FAS1"/>
    <property type="match status" value="1"/>
</dbReference>
<dbReference type="Pfam" id="PF02469">
    <property type="entry name" value="Fasciclin"/>
    <property type="match status" value="1"/>
</dbReference>
<keyword evidence="5" id="KW-1185">Reference proteome</keyword>
<feature type="signal peptide" evidence="2">
    <location>
        <begin position="1"/>
        <end position="24"/>
    </location>
</feature>
<protein>
    <recommendedName>
        <fullName evidence="3">FAS1 domain-containing protein</fullName>
    </recommendedName>
</protein>
<dbReference type="EMBL" id="CAACVS010000096">
    <property type="protein sequence ID" value="VEU36618.1"/>
    <property type="molecule type" value="Genomic_DNA"/>
</dbReference>
<dbReference type="AlphaFoldDB" id="A0A448Z3L1"/>
<dbReference type="PANTHER" id="PTHR10900:SF77">
    <property type="entry name" value="FI19380P1"/>
    <property type="match status" value="1"/>
</dbReference>
<feature type="compositionally biased region" description="Low complexity" evidence="1">
    <location>
        <begin position="181"/>
        <end position="199"/>
    </location>
</feature>
<evidence type="ECO:0000256" key="1">
    <source>
        <dbReference type="SAM" id="MobiDB-lite"/>
    </source>
</evidence>
<dbReference type="InterPro" id="IPR000782">
    <property type="entry name" value="FAS1_domain"/>
</dbReference>
<proteinExistence type="predicted"/>